<dbReference type="Pfam" id="PF02391">
    <property type="entry name" value="MoaE"/>
    <property type="match status" value="1"/>
</dbReference>
<evidence type="ECO:0000256" key="2">
    <source>
        <dbReference type="ARBA" id="ARBA00005426"/>
    </source>
</evidence>
<keyword evidence="5" id="KW-0501">Molybdenum cofactor biosynthesis</keyword>
<dbReference type="AlphaFoldDB" id="A0A1T0CB63"/>
<evidence type="ECO:0000256" key="4">
    <source>
        <dbReference type="ARBA" id="ARBA00013858"/>
    </source>
</evidence>
<reference evidence="12 13" key="1">
    <citation type="submission" date="2017-02" db="EMBL/GenBank/DDBJ databases">
        <title>Draft genome sequence of Moraxella lincolnii CCUG 9405T type strain.</title>
        <authorList>
            <person name="Salva-Serra F."/>
            <person name="Engstrom-Jakobsson H."/>
            <person name="Thorell K."/>
            <person name="Jaen-Luchoro D."/>
            <person name="Gonzales-Siles L."/>
            <person name="Karlsson R."/>
            <person name="Yazdan S."/>
            <person name="Boulund F."/>
            <person name="Johnning A."/>
            <person name="Engstrand L."/>
            <person name="Kristiansson E."/>
            <person name="Moore E."/>
        </authorList>
    </citation>
    <scope>NUCLEOTIDE SEQUENCE [LARGE SCALE GENOMIC DNA]</scope>
    <source>
        <strain evidence="12 13">CCUG 9405</strain>
    </source>
</reference>
<evidence type="ECO:0000313" key="12">
    <source>
        <dbReference type="EMBL" id="OOS19582.1"/>
    </source>
</evidence>
<evidence type="ECO:0000256" key="10">
    <source>
        <dbReference type="ARBA" id="ARBA00032474"/>
    </source>
</evidence>
<evidence type="ECO:0000256" key="9">
    <source>
        <dbReference type="ARBA" id="ARBA00030781"/>
    </source>
</evidence>
<dbReference type="UniPathway" id="UPA00344"/>
<organism evidence="12 13">
    <name type="scientific">Lwoffella lincolnii</name>
    <dbReference type="NCBI Taxonomy" id="90241"/>
    <lineage>
        <taxon>Bacteria</taxon>
        <taxon>Pseudomonadati</taxon>
        <taxon>Pseudomonadota</taxon>
        <taxon>Gammaproteobacteria</taxon>
        <taxon>Moraxellales</taxon>
        <taxon>Moraxellaceae</taxon>
        <taxon>Lwoffella</taxon>
    </lineage>
</organism>
<dbReference type="Gene3D" id="3.90.1170.40">
    <property type="entry name" value="Molybdopterin biosynthesis MoaE subunit"/>
    <property type="match status" value="1"/>
</dbReference>
<dbReference type="InterPro" id="IPR036563">
    <property type="entry name" value="MoaE_sf"/>
</dbReference>
<dbReference type="PANTHER" id="PTHR23404">
    <property type="entry name" value="MOLYBDOPTERIN SYNTHASE RELATED"/>
    <property type="match status" value="1"/>
</dbReference>
<dbReference type="STRING" id="90241.B0682_08565"/>
<dbReference type="RefSeq" id="WP_078308267.1">
    <property type="nucleotide sequence ID" value="NZ_MUYT01000015.1"/>
</dbReference>
<sequence length="169" mass="18825">MTSSAHQTSIHQGSSVITSSIDDAYQVAISQGFALVDKPIDDKRLKSALMYDDCGALATFEGWVRNHNNARPVKKLTYYGYEQLAVNQGKKLIDQAKERFDIKTAVAIHRIGDLAIGDLAVWIGVVSAHRHSAFDACRWLLDAIKADIPVWKQEFYTDSNQSLWLSNNG</sequence>
<evidence type="ECO:0000256" key="1">
    <source>
        <dbReference type="ARBA" id="ARBA00005046"/>
    </source>
</evidence>
<comment type="subunit">
    <text evidence="6">Heterotetramer of 2 MoaD subunits and 2 MoaE subunits. Also stable as homodimer. The enzyme changes between these two forms during catalysis.</text>
</comment>
<gene>
    <name evidence="12" type="ORF">B0682_08565</name>
</gene>
<evidence type="ECO:0000313" key="13">
    <source>
        <dbReference type="Proteomes" id="UP000191094"/>
    </source>
</evidence>
<dbReference type="EC" id="2.8.1.12" evidence="3"/>
<evidence type="ECO:0000256" key="7">
    <source>
        <dbReference type="ARBA" id="ARBA00029745"/>
    </source>
</evidence>
<proteinExistence type="inferred from homology"/>
<dbReference type="CDD" id="cd00756">
    <property type="entry name" value="MoaE"/>
    <property type="match status" value="1"/>
</dbReference>
<evidence type="ECO:0000256" key="8">
    <source>
        <dbReference type="ARBA" id="ARBA00030407"/>
    </source>
</evidence>
<dbReference type="OrthoDB" id="9803224at2"/>
<evidence type="ECO:0000256" key="11">
    <source>
        <dbReference type="ARBA" id="ARBA00049878"/>
    </source>
</evidence>
<evidence type="ECO:0000256" key="5">
    <source>
        <dbReference type="ARBA" id="ARBA00023150"/>
    </source>
</evidence>
<comment type="caution">
    <text evidence="12">The sequence shown here is derived from an EMBL/GenBank/DDBJ whole genome shotgun (WGS) entry which is preliminary data.</text>
</comment>
<evidence type="ECO:0000256" key="3">
    <source>
        <dbReference type="ARBA" id="ARBA00011950"/>
    </source>
</evidence>
<comment type="pathway">
    <text evidence="1">Cofactor biosynthesis; molybdopterin biosynthesis.</text>
</comment>
<protein>
    <recommendedName>
        <fullName evidence="4">Molybdopterin synthase catalytic subunit</fullName>
        <ecNumber evidence="3">2.8.1.12</ecNumber>
    </recommendedName>
    <alternativeName>
        <fullName evidence="9">MPT synthase subunit 2</fullName>
    </alternativeName>
    <alternativeName>
        <fullName evidence="7">Molybdenum cofactor biosynthesis protein E</fullName>
    </alternativeName>
    <alternativeName>
        <fullName evidence="8">Molybdopterin-converting factor large subunit</fullName>
    </alternativeName>
    <alternativeName>
        <fullName evidence="10">Molybdopterin-converting factor subunit 2</fullName>
    </alternativeName>
</protein>
<comment type="catalytic activity">
    <reaction evidence="11">
        <text>2 [molybdopterin-synthase sulfur-carrier protein]-C-terminal-Gly-aminoethanethioate + cyclic pyranopterin phosphate + H2O = molybdopterin + 2 [molybdopterin-synthase sulfur-carrier protein]-C-terminal Gly-Gly + 2 H(+)</text>
        <dbReference type="Rhea" id="RHEA:26333"/>
        <dbReference type="Rhea" id="RHEA-COMP:12202"/>
        <dbReference type="Rhea" id="RHEA-COMP:19907"/>
        <dbReference type="ChEBI" id="CHEBI:15377"/>
        <dbReference type="ChEBI" id="CHEBI:15378"/>
        <dbReference type="ChEBI" id="CHEBI:58698"/>
        <dbReference type="ChEBI" id="CHEBI:59648"/>
        <dbReference type="ChEBI" id="CHEBI:90778"/>
        <dbReference type="ChEBI" id="CHEBI:232372"/>
        <dbReference type="EC" id="2.8.1.12"/>
    </reaction>
</comment>
<dbReference type="Proteomes" id="UP000191094">
    <property type="component" value="Unassembled WGS sequence"/>
</dbReference>
<dbReference type="EMBL" id="MUYT01000015">
    <property type="protein sequence ID" value="OOS19582.1"/>
    <property type="molecule type" value="Genomic_DNA"/>
</dbReference>
<dbReference type="GO" id="GO:0030366">
    <property type="term" value="F:molybdopterin synthase activity"/>
    <property type="evidence" value="ECO:0007669"/>
    <property type="project" value="UniProtKB-EC"/>
</dbReference>
<keyword evidence="13" id="KW-1185">Reference proteome</keyword>
<accession>A0A1T0CB63</accession>
<comment type="similarity">
    <text evidence="2">Belongs to the MoaE family.</text>
</comment>
<dbReference type="InterPro" id="IPR003448">
    <property type="entry name" value="Mopterin_biosynth_MoaE"/>
</dbReference>
<evidence type="ECO:0000256" key="6">
    <source>
        <dbReference type="ARBA" id="ARBA00026066"/>
    </source>
</evidence>
<name>A0A1T0CB63_9GAMM</name>
<dbReference type="GO" id="GO:0006777">
    <property type="term" value="P:Mo-molybdopterin cofactor biosynthetic process"/>
    <property type="evidence" value="ECO:0007669"/>
    <property type="project" value="UniProtKB-KW"/>
</dbReference>
<dbReference type="SUPFAM" id="SSF54690">
    <property type="entry name" value="Molybdopterin synthase subunit MoaE"/>
    <property type="match status" value="1"/>
</dbReference>